<reference evidence="1" key="1">
    <citation type="submission" date="2025-08" db="UniProtKB">
        <authorList>
            <consortium name="Ensembl"/>
        </authorList>
    </citation>
    <scope>IDENTIFICATION</scope>
</reference>
<proteinExistence type="predicted"/>
<keyword evidence="2" id="KW-1185">Reference proteome</keyword>
<sequence>CLKEQPVLFSVCFWRSITLQPSSNSIYKKMVRVKSTKCQSVVPLDTTCFLKKGWPLQDAEHLLGGVGGRSREMKGKCLCG</sequence>
<dbReference type="AlphaFoldDB" id="A0A8C3IJ13"/>
<reference evidence="1" key="2">
    <citation type="submission" date="2025-09" db="UniProtKB">
        <authorList>
            <consortium name="Ensembl"/>
        </authorList>
    </citation>
    <scope>IDENTIFICATION</scope>
</reference>
<dbReference type="Proteomes" id="UP000694380">
    <property type="component" value="Unplaced"/>
</dbReference>
<name>A0A8C3IJ13_CHRPI</name>
<dbReference type="Ensembl" id="ENSCPBT00000040585.1">
    <property type="protein sequence ID" value="ENSCPBP00000034586.1"/>
    <property type="gene ID" value="ENSCPBG00000024126.1"/>
</dbReference>
<organism evidence="1 2">
    <name type="scientific">Chrysemys picta bellii</name>
    <name type="common">Western painted turtle</name>
    <name type="synonym">Emys bellii</name>
    <dbReference type="NCBI Taxonomy" id="8478"/>
    <lineage>
        <taxon>Eukaryota</taxon>
        <taxon>Metazoa</taxon>
        <taxon>Chordata</taxon>
        <taxon>Craniata</taxon>
        <taxon>Vertebrata</taxon>
        <taxon>Euteleostomi</taxon>
        <taxon>Archelosauria</taxon>
        <taxon>Testudinata</taxon>
        <taxon>Testudines</taxon>
        <taxon>Cryptodira</taxon>
        <taxon>Durocryptodira</taxon>
        <taxon>Testudinoidea</taxon>
        <taxon>Emydidae</taxon>
        <taxon>Chrysemys</taxon>
    </lineage>
</organism>
<evidence type="ECO:0000313" key="2">
    <source>
        <dbReference type="Proteomes" id="UP000694380"/>
    </source>
</evidence>
<accession>A0A8C3IJ13</accession>
<evidence type="ECO:0000313" key="1">
    <source>
        <dbReference type="Ensembl" id="ENSCPBP00000034586.1"/>
    </source>
</evidence>
<protein>
    <submittedName>
        <fullName evidence="1">Uncharacterized protein</fullName>
    </submittedName>
</protein>